<dbReference type="InParanoid" id="A0A7J7DFX3"/>
<sequence>MGGCATKPKVLTGDGEAEAPAPAPAEPAKVEEAAAAEVKTETKEKGVEVVEEEKKVVEGDKVKEIVGEQEEKPRSLSNLFKENEGEAEAEPVKQEVSGTEKPKDESETKKPEAEPSSEPATDEPSEPEKPSEEPETNVAVKTEAPVEVTAVEQTTIPAIVVEVLPKAESEKVVDVTPTTAETQISEEKKTEESK</sequence>
<comment type="caution">
    <text evidence="2">The sequence shown here is derived from an EMBL/GenBank/DDBJ whole genome shotgun (WGS) entry which is preliminary data.</text>
</comment>
<evidence type="ECO:0000313" key="3">
    <source>
        <dbReference type="Proteomes" id="UP000593562"/>
    </source>
</evidence>
<dbReference type="AlphaFoldDB" id="A0A7J7DFX3"/>
<feature type="compositionally biased region" description="Basic and acidic residues" evidence="1">
    <location>
        <begin position="28"/>
        <end position="74"/>
    </location>
</feature>
<proteinExistence type="predicted"/>
<feature type="region of interest" description="Disordered" evidence="1">
    <location>
        <begin position="1"/>
        <end position="194"/>
    </location>
</feature>
<accession>A0A7J7DFX3</accession>
<evidence type="ECO:0000256" key="1">
    <source>
        <dbReference type="SAM" id="MobiDB-lite"/>
    </source>
</evidence>
<feature type="compositionally biased region" description="Basic and acidic residues" evidence="1">
    <location>
        <begin position="90"/>
        <end position="113"/>
    </location>
</feature>
<dbReference type="EMBL" id="JAAARO010000007">
    <property type="protein sequence ID" value="KAF5745164.1"/>
    <property type="molecule type" value="Genomic_DNA"/>
</dbReference>
<organism evidence="2 3">
    <name type="scientific">Tripterygium wilfordii</name>
    <name type="common">Thunder God vine</name>
    <dbReference type="NCBI Taxonomy" id="458696"/>
    <lineage>
        <taxon>Eukaryota</taxon>
        <taxon>Viridiplantae</taxon>
        <taxon>Streptophyta</taxon>
        <taxon>Embryophyta</taxon>
        <taxon>Tracheophyta</taxon>
        <taxon>Spermatophyta</taxon>
        <taxon>Magnoliopsida</taxon>
        <taxon>eudicotyledons</taxon>
        <taxon>Gunneridae</taxon>
        <taxon>Pentapetalae</taxon>
        <taxon>rosids</taxon>
        <taxon>fabids</taxon>
        <taxon>Celastrales</taxon>
        <taxon>Celastraceae</taxon>
        <taxon>Tripterygium</taxon>
    </lineage>
</organism>
<feature type="compositionally biased region" description="Basic and acidic residues" evidence="1">
    <location>
        <begin position="185"/>
        <end position="194"/>
    </location>
</feature>
<evidence type="ECO:0000313" key="2">
    <source>
        <dbReference type="EMBL" id="KAF5745164.1"/>
    </source>
</evidence>
<name>A0A7J7DFX3_TRIWF</name>
<reference evidence="2 3" key="1">
    <citation type="journal article" date="2020" name="Nat. Commun.">
        <title>Genome of Tripterygium wilfordii and identification of cytochrome P450 involved in triptolide biosynthesis.</title>
        <authorList>
            <person name="Tu L."/>
            <person name="Su P."/>
            <person name="Zhang Z."/>
            <person name="Gao L."/>
            <person name="Wang J."/>
            <person name="Hu T."/>
            <person name="Zhou J."/>
            <person name="Zhang Y."/>
            <person name="Zhao Y."/>
            <person name="Liu Y."/>
            <person name="Song Y."/>
            <person name="Tong Y."/>
            <person name="Lu Y."/>
            <person name="Yang J."/>
            <person name="Xu C."/>
            <person name="Jia M."/>
            <person name="Peters R.J."/>
            <person name="Huang L."/>
            <person name="Gao W."/>
        </authorList>
    </citation>
    <scope>NUCLEOTIDE SEQUENCE [LARGE SCALE GENOMIC DNA]</scope>
    <source>
        <strain evidence="3">cv. XIE 37</strain>
        <tissue evidence="2">Leaf</tissue>
    </source>
</reference>
<gene>
    <name evidence="2" type="ORF">HS088_TW07G00745</name>
</gene>
<keyword evidence="3" id="KW-1185">Reference proteome</keyword>
<protein>
    <submittedName>
        <fullName evidence="2">Gelsolin-related protein</fullName>
    </submittedName>
</protein>
<dbReference type="Proteomes" id="UP000593562">
    <property type="component" value="Unassembled WGS sequence"/>
</dbReference>